<keyword evidence="2" id="KW-0521">NADP</keyword>
<keyword evidence="3" id="KW-0560">Oxidoreductase</keyword>
<dbReference type="PANTHER" id="PTHR24320:SF154">
    <property type="entry name" value="OXIDOREDUCTASE, SHORT-CHAIN DEHYDROGENASE_REDUCTASE FAMILY (AFU_ORTHOLOGUE AFUA_2G04560)"/>
    <property type="match status" value="1"/>
</dbReference>
<dbReference type="PANTHER" id="PTHR24320">
    <property type="entry name" value="RETINOL DEHYDROGENASE"/>
    <property type="match status" value="1"/>
</dbReference>
<keyword evidence="5" id="KW-1185">Reference proteome</keyword>
<evidence type="ECO:0000256" key="1">
    <source>
        <dbReference type="ARBA" id="ARBA00006484"/>
    </source>
</evidence>
<proteinExistence type="inferred from homology"/>
<dbReference type="Pfam" id="PF00106">
    <property type="entry name" value="adh_short"/>
    <property type="match status" value="1"/>
</dbReference>
<evidence type="ECO:0000313" key="4">
    <source>
        <dbReference type="EMBL" id="PGH32025.1"/>
    </source>
</evidence>
<evidence type="ECO:0000256" key="3">
    <source>
        <dbReference type="ARBA" id="ARBA00023002"/>
    </source>
</evidence>
<accession>A0A2B7ZEK0</accession>
<organism evidence="4 5">
    <name type="scientific">[Emmonsia] crescens</name>
    <dbReference type="NCBI Taxonomy" id="73230"/>
    <lineage>
        <taxon>Eukaryota</taxon>
        <taxon>Fungi</taxon>
        <taxon>Dikarya</taxon>
        <taxon>Ascomycota</taxon>
        <taxon>Pezizomycotina</taxon>
        <taxon>Eurotiomycetes</taxon>
        <taxon>Eurotiomycetidae</taxon>
        <taxon>Onygenales</taxon>
        <taxon>Ajellomycetaceae</taxon>
        <taxon>Emergomyces</taxon>
    </lineage>
</organism>
<evidence type="ECO:0000256" key="2">
    <source>
        <dbReference type="ARBA" id="ARBA00022857"/>
    </source>
</evidence>
<dbReference type="AlphaFoldDB" id="A0A2B7ZEK0"/>
<dbReference type="EMBL" id="PDND01000107">
    <property type="protein sequence ID" value="PGH32025.1"/>
    <property type="molecule type" value="Genomic_DNA"/>
</dbReference>
<dbReference type="VEuPathDB" id="FungiDB:EMCG_01817"/>
<dbReference type="Proteomes" id="UP000226031">
    <property type="component" value="Unassembled WGS sequence"/>
</dbReference>
<comment type="similarity">
    <text evidence="1">Belongs to the short-chain dehydrogenases/reductases (SDR) family.</text>
</comment>
<protein>
    <recommendedName>
        <fullName evidence="6">Oxidoreductase</fullName>
    </recommendedName>
</protein>
<reference evidence="4 5" key="1">
    <citation type="submission" date="2017-10" db="EMBL/GenBank/DDBJ databases">
        <title>Comparative genomics in systemic dimorphic fungi from Ajellomycetaceae.</title>
        <authorList>
            <person name="Munoz J.F."/>
            <person name="Mcewen J.G."/>
            <person name="Clay O.K."/>
            <person name="Cuomo C.A."/>
        </authorList>
    </citation>
    <scope>NUCLEOTIDE SEQUENCE [LARGE SCALE GENOMIC DNA]</scope>
    <source>
        <strain evidence="4 5">UAMH4076</strain>
    </source>
</reference>
<dbReference type="STRING" id="73230.A0A2B7ZEK0"/>
<sequence>MVTITYNHPDSMPDLSGKVILITGGTRGLGAESARRLAQKSPAHIYISGRKAASADAVIQQIRQAGSKTSVTFLPCDLASLDSVKQAAETFLAQESRLDILMCNAGIMATPPGLTADGYEIQFGTNHLGHALLIRKLLSLLQTTAEAADVRIILLTSLGFKMHPGGGIVFDAVRTKQEFSAFGGWIRYGQSKLANLLYARELARRYPTMTSISVTPGVVNTGLVENLGWANRAFIWVTNLGQLMKPEEGAYNQLWASTVAKDTLQNGQFYEPLGVLSTKLDKASQDAELAKRLWDWTEEALQAYL</sequence>
<evidence type="ECO:0000313" key="5">
    <source>
        <dbReference type="Proteomes" id="UP000226031"/>
    </source>
</evidence>
<gene>
    <name evidence="4" type="ORF">GX50_05219</name>
</gene>
<dbReference type="Gene3D" id="3.40.50.720">
    <property type="entry name" value="NAD(P)-binding Rossmann-like Domain"/>
    <property type="match status" value="1"/>
</dbReference>
<name>A0A2B7ZEK0_9EURO</name>
<dbReference type="InterPro" id="IPR002347">
    <property type="entry name" value="SDR_fam"/>
</dbReference>
<dbReference type="SUPFAM" id="SSF51735">
    <property type="entry name" value="NAD(P)-binding Rossmann-fold domains"/>
    <property type="match status" value="1"/>
</dbReference>
<dbReference type="PRINTS" id="PR00081">
    <property type="entry name" value="GDHRDH"/>
</dbReference>
<dbReference type="InterPro" id="IPR036291">
    <property type="entry name" value="NAD(P)-bd_dom_sf"/>
</dbReference>
<evidence type="ECO:0008006" key="6">
    <source>
        <dbReference type="Google" id="ProtNLM"/>
    </source>
</evidence>
<dbReference type="GO" id="GO:0016491">
    <property type="term" value="F:oxidoreductase activity"/>
    <property type="evidence" value="ECO:0007669"/>
    <property type="project" value="UniProtKB-KW"/>
</dbReference>
<comment type="caution">
    <text evidence="4">The sequence shown here is derived from an EMBL/GenBank/DDBJ whole genome shotgun (WGS) entry which is preliminary data.</text>
</comment>